<comment type="caution">
    <text evidence="1">The sequence shown here is derived from an EMBL/GenBank/DDBJ whole genome shotgun (WGS) entry which is preliminary data.</text>
</comment>
<gene>
    <name evidence="1" type="ORF">NDU88_008660</name>
</gene>
<keyword evidence="2" id="KW-1185">Reference proteome</keyword>
<sequence length="51" mass="5873">KKGRIRHRIMVQTCLHCCLVAQTQRVCDVTSQLSLRQQRLPSMPIACCYAQ</sequence>
<proteinExistence type="predicted"/>
<dbReference type="Proteomes" id="UP001066276">
    <property type="component" value="Chromosome 8"/>
</dbReference>
<accession>A0AAV7NWQ0</accession>
<evidence type="ECO:0000313" key="2">
    <source>
        <dbReference type="Proteomes" id="UP001066276"/>
    </source>
</evidence>
<feature type="non-terminal residue" evidence="1">
    <location>
        <position position="51"/>
    </location>
</feature>
<feature type="non-terminal residue" evidence="1">
    <location>
        <position position="1"/>
    </location>
</feature>
<dbReference type="AlphaFoldDB" id="A0AAV7NWQ0"/>
<name>A0AAV7NWQ0_PLEWA</name>
<dbReference type="EMBL" id="JANPWB010000012">
    <property type="protein sequence ID" value="KAJ1120495.1"/>
    <property type="molecule type" value="Genomic_DNA"/>
</dbReference>
<protein>
    <submittedName>
        <fullName evidence="1">Uncharacterized protein</fullName>
    </submittedName>
</protein>
<organism evidence="1 2">
    <name type="scientific">Pleurodeles waltl</name>
    <name type="common">Iberian ribbed newt</name>
    <dbReference type="NCBI Taxonomy" id="8319"/>
    <lineage>
        <taxon>Eukaryota</taxon>
        <taxon>Metazoa</taxon>
        <taxon>Chordata</taxon>
        <taxon>Craniata</taxon>
        <taxon>Vertebrata</taxon>
        <taxon>Euteleostomi</taxon>
        <taxon>Amphibia</taxon>
        <taxon>Batrachia</taxon>
        <taxon>Caudata</taxon>
        <taxon>Salamandroidea</taxon>
        <taxon>Salamandridae</taxon>
        <taxon>Pleurodelinae</taxon>
        <taxon>Pleurodeles</taxon>
    </lineage>
</organism>
<reference evidence="1" key="1">
    <citation type="journal article" date="2022" name="bioRxiv">
        <title>Sequencing and chromosome-scale assembly of the giantPleurodeles waltlgenome.</title>
        <authorList>
            <person name="Brown T."/>
            <person name="Elewa A."/>
            <person name="Iarovenko S."/>
            <person name="Subramanian E."/>
            <person name="Araus A.J."/>
            <person name="Petzold A."/>
            <person name="Susuki M."/>
            <person name="Suzuki K.-i.T."/>
            <person name="Hayashi T."/>
            <person name="Toyoda A."/>
            <person name="Oliveira C."/>
            <person name="Osipova E."/>
            <person name="Leigh N.D."/>
            <person name="Simon A."/>
            <person name="Yun M.H."/>
        </authorList>
    </citation>
    <scope>NUCLEOTIDE SEQUENCE</scope>
    <source>
        <strain evidence="1">20211129_DDA</strain>
        <tissue evidence="1">Liver</tissue>
    </source>
</reference>
<evidence type="ECO:0000313" key="1">
    <source>
        <dbReference type="EMBL" id="KAJ1120495.1"/>
    </source>
</evidence>